<keyword evidence="3" id="KW-1185">Reference proteome</keyword>
<name>A0A9W8N2U3_9PEZI</name>
<dbReference type="VEuPathDB" id="FungiDB:F4678DRAFT_430770"/>
<reference evidence="2" key="1">
    <citation type="submission" date="2022-07" db="EMBL/GenBank/DDBJ databases">
        <title>Genome Sequence of Xylaria arbuscula.</title>
        <authorList>
            <person name="Buettner E."/>
        </authorList>
    </citation>
    <scope>NUCLEOTIDE SEQUENCE</scope>
    <source>
        <strain evidence="2">VT107</strain>
    </source>
</reference>
<feature type="region of interest" description="Disordered" evidence="1">
    <location>
        <begin position="1"/>
        <end position="24"/>
    </location>
</feature>
<dbReference type="AlphaFoldDB" id="A0A9W8N2U3"/>
<dbReference type="Proteomes" id="UP001148614">
    <property type="component" value="Unassembled WGS sequence"/>
</dbReference>
<accession>A0A9W8N2U3</accession>
<organism evidence="2 3">
    <name type="scientific">Xylaria arbuscula</name>
    <dbReference type="NCBI Taxonomy" id="114810"/>
    <lineage>
        <taxon>Eukaryota</taxon>
        <taxon>Fungi</taxon>
        <taxon>Dikarya</taxon>
        <taxon>Ascomycota</taxon>
        <taxon>Pezizomycotina</taxon>
        <taxon>Sordariomycetes</taxon>
        <taxon>Xylariomycetidae</taxon>
        <taxon>Xylariales</taxon>
        <taxon>Xylariaceae</taxon>
        <taxon>Xylaria</taxon>
    </lineage>
</organism>
<evidence type="ECO:0000313" key="3">
    <source>
        <dbReference type="Proteomes" id="UP001148614"/>
    </source>
</evidence>
<feature type="compositionally biased region" description="Basic and acidic residues" evidence="1">
    <location>
        <begin position="1"/>
        <end position="10"/>
    </location>
</feature>
<dbReference type="EMBL" id="JANPWZ010003747">
    <property type="protein sequence ID" value="KAJ3551408.1"/>
    <property type="molecule type" value="Genomic_DNA"/>
</dbReference>
<evidence type="ECO:0000313" key="2">
    <source>
        <dbReference type="EMBL" id="KAJ3551408.1"/>
    </source>
</evidence>
<gene>
    <name evidence="2" type="ORF">NPX13_g11369</name>
</gene>
<proteinExistence type="predicted"/>
<evidence type="ECO:0000256" key="1">
    <source>
        <dbReference type="SAM" id="MobiDB-lite"/>
    </source>
</evidence>
<comment type="caution">
    <text evidence="2">The sequence shown here is derived from an EMBL/GenBank/DDBJ whole genome shotgun (WGS) entry which is preliminary data.</text>
</comment>
<protein>
    <submittedName>
        <fullName evidence="2">Uncharacterized protein</fullName>
    </submittedName>
</protein>
<sequence length="102" mass="11394">MIGLKDKPEFIDPNNKNANSVSKYGHLSEKTPEFIAVEDALRTAYSQLWALPDITAFRQAAGDLEAVMPPGGPDRHRLVKTEFLHFPARDGHVDRAKDLQIP</sequence>